<protein>
    <submittedName>
        <fullName evidence="2">Uncharacterized protein</fullName>
    </submittedName>
</protein>
<evidence type="ECO:0000256" key="1">
    <source>
        <dbReference type="SAM" id="MobiDB-lite"/>
    </source>
</evidence>
<organism evidence="2 3">
    <name type="scientific">Angustibacter aerolatus</name>
    <dbReference type="NCBI Taxonomy" id="1162965"/>
    <lineage>
        <taxon>Bacteria</taxon>
        <taxon>Bacillati</taxon>
        <taxon>Actinomycetota</taxon>
        <taxon>Actinomycetes</taxon>
        <taxon>Kineosporiales</taxon>
        <taxon>Kineosporiaceae</taxon>
    </lineage>
</organism>
<accession>A0ABQ6JP00</accession>
<feature type="region of interest" description="Disordered" evidence="1">
    <location>
        <begin position="1"/>
        <end position="51"/>
    </location>
</feature>
<evidence type="ECO:0000313" key="3">
    <source>
        <dbReference type="Proteomes" id="UP001157017"/>
    </source>
</evidence>
<keyword evidence="3" id="KW-1185">Reference proteome</keyword>
<dbReference type="EMBL" id="BSUZ01000001">
    <property type="protein sequence ID" value="GMA89103.1"/>
    <property type="molecule type" value="Genomic_DNA"/>
</dbReference>
<name>A0ABQ6JP00_9ACTN</name>
<feature type="compositionally biased region" description="Acidic residues" evidence="1">
    <location>
        <begin position="10"/>
        <end position="33"/>
    </location>
</feature>
<sequence length="51" mass="5558">MVDPDPGNAPDDDWDDLIDLDDMHDLDDVDDVDAGPGETPRPDRDAAEGNH</sequence>
<gene>
    <name evidence="2" type="ORF">GCM10025868_43530</name>
</gene>
<evidence type="ECO:0000313" key="2">
    <source>
        <dbReference type="EMBL" id="GMA89103.1"/>
    </source>
</evidence>
<feature type="compositionally biased region" description="Basic and acidic residues" evidence="1">
    <location>
        <begin position="40"/>
        <end position="51"/>
    </location>
</feature>
<proteinExistence type="predicted"/>
<dbReference type="Proteomes" id="UP001157017">
    <property type="component" value="Unassembled WGS sequence"/>
</dbReference>
<comment type="caution">
    <text evidence="2">The sequence shown here is derived from an EMBL/GenBank/DDBJ whole genome shotgun (WGS) entry which is preliminary data.</text>
</comment>
<reference evidence="3" key="1">
    <citation type="journal article" date="2019" name="Int. J. Syst. Evol. Microbiol.">
        <title>The Global Catalogue of Microorganisms (GCM) 10K type strain sequencing project: providing services to taxonomists for standard genome sequencing and annotation.</title>
        <authorList>
            <consortium name="The Broad Institute Genomics Platform"/>
            <consortium name="The Broad Institute Genome Sequencing Center for Infectious Disease"/>
            <person name="Wu L."/>
            <person name="Ma J."/>
        </authorList>
    </citation>
    <scope>NUCLEOTIDE SEQUENCE [LARGE SCALE GENOMIC DNA]</scope>
    <source>
        <strain evidence="3">NBRC 108730</strain>
    </source>
</reference>